<dbReference type="InterPro" id="IPR036890">
    <property type="entry name" value="HATPase_C_sf"/>
</dbReference>
<dbReference type="CDD" id="cd00082">
    <property type="entry name" value="HisKA"/>
    <property type="match status" value="1"/>
</dbReference>
<dbReference type="Gene3D" id="3.30.565.10">
    <property type="entry name" value="Histidine kinase-like ATPase, C-terminal domain"/>
    <property type="match status" value="1"/>
</dbReference>
<dbReference type="RefSeq" id="WP_281277337.1">
    <property type="nucleotide sequence ID" value="NZ_CP039704.1"/>
</dbReference>
<evidence type="ECO:0000259" key="6">
    <source>
        <dbReference type="PROSITE" id="PS50109"/>
    </source>
</evidence>
<dbReference type="InterPro" id="IPR005467">
    <property type="entry name" value="His_kinase_dom"/>
</dbReference>
<sequence length="247" mass="26918">MTALSLVSPNGPACCSGPTTSWGRGRATRADRGGACKSKRRSPGSQSRQSAFLATMGHEIRTPLNAILGIAQAIALETSSRTVREKCAVIEESGQTLQNILQDLMNYSKIEAGHIRIEPKAFALDDFATQQAALWQVQAANKGLSIVTERHYPADVQLSADSLRLSQVISNLLSNAVKFSLKGEIRLIFTLDEPKNGSANLTVTVRDQGIGIEDYLQPMLFQPFAQLTLDRSLQFGEPAWGWLCRSD</sequence>
<dbReference type="Gene3D" id="1.10.287.130">
    <property type="match status" value="1"/>
</dbReference>
<feature type="domain" description="Histidine kinase" evidence="6">
    <location>
        <begin position="55"/>
        <end position="224"/>
    </location>
</feature>
<gene>
    <name evidence="7" type="ORF">E6W36_12365</name>
</gene>
<dbReference type="Pfam" id="PF00512">
    <property type="entry name" value="HisKA"/>
    <property type="match status" value="1"/>
</dbReference>
<evidence type="ECO:0000256" key="3">
    <source>
        <dbReference type="ARBA" id="ARBA00022679"/>
    </source>
</evidence>
<accession>A0A4D7C2T1</accession>
<dbReference type="GO" id="GO:0000155">
    <property type="term" value="F:phosphorelay sensor kinase activity"/>
    <property type="evidence" value="ECO:0007669"/>
    <property type="project" value="InterPro"/>
</dbReference>
<dbReference type="SUPFAM" id="SSF55874">
    <property type="entry name" value="ATPase domain of HSP90 chaperone/DNA topoisomerase II/histidine kinase"/>
    <property type="match status" value="1"/>
</dbReference>
<dbReference type="InterPro" id="IPR036097">
    <property type="entry name" value="HisK_dim/P_sf"/>
</dbReference>
<evidence type="ECO:0000313" key="7">
    <source>
        <dbReference type="EMBL" id="QCI80014.1"/>
    </source>
</evidence>
<dbReference type="SUPFAM" id="SSF47384">
    <property type="entry name" value="Homodimeric domain of signal transducing histidine kinase"/>
    <property type="match status" value="1"/>
</dbReference>
<evidence type="ECO:0000256" key="2">
    <source>
        <dbReference type="ARBA" id="ARBA00012438"/>
    </source>
</evidence>
<evidence type="ECO:0000256" key="1">
    <source>
        <dbReference type="ARBA" id="ARBA00000085"/>
    </source>
</evidence>
<proteinExistence type="predicted"/>
<evidence type="ECO:0000256" key="5">
    <source>
        <dbReference type="SAM" id="MobiDB-lite"/>
    </source>
</evidence>
<dbReference type="AlphaFoldDB" id="A0A4D7C2T1"/>
<organism evidence="7 8">
    <name type="scientific">Hankyongella ginsenosidimutans</name>
    <dbReference type="NCBI Taxonomy" id="1763828"/>
    <lineage>
        <taxon>Bacteria</taxon>
        <taxon>Pseudomonadati</taxon>
        <taxon>Pseudomonadota</taxon>
        <taxon>Alphaproteobacteria</taxon>
        <taxon>Sphingomonadales</taxon>
        <taxon>Sphingomonadaceae</taxon>
        <taxon>Hankyongella</taxon>
    </lineage>
</organism>
<comment type="catalytic activity">
    <reaction evidence="1">
        <text>ATP + protein L-histidine = ADP + protein N-phospho-L-histidine.</text>
        <dbReference type="EC" id="2.7.13.3"/>
    </reaction>
</comment>
<keyword evidence="4" id="KW-0418">Kinase</keyword>
<reference evidence="8" key="1">
    <citation type="submission" date="2019-04" db="EMBL/GenBank/DDBJ databases">
        <title>Complete genome sequence of Sphingomonas sp. W1-2-3.</title>
        <authorList>
            <person name="Im W.T."/>
        </authorList>
    </citation>
    <scope>NUCLEOTIDE SEQUENCE [LARGE SCALE GENOMIC DNA]</scope>
    <source>
        <strain evidence="8">W1-2-3</strain>
    </source>
</reference>
<dbReference type="InterPro" id="IPR003661">
    <property type="entry name" value="HisK_dim/P_dom"/>
</dbReference>
<dbReference type="PROSITE" id="PS50109">
    <property type="entry name" value="HIS_KIN"/>
    <property type="match status" value="1"/>
</dbReference>
<dbReference type="SMART" id="SM00388">
    <property type="entry name" value="HisKA"/>
    <property type="match status" value="1"/>
</dbReference>
<dbReference type="Pfam" id="PF02518">
    <property type="entry name" value="HATPase_c"/>
    <property type="match status" value="1"/>
</dbReference>
<keyword evidence="8" id="KW-1185">Reference proteome</keyword>
<dbReference type="KEGG" id="hgn:E6W36_12365"/>
<name>A0A4D7C2T1_9SPHN</name>
<dbReference type="PANTHER" id="PTHR43047">
    <property type="entry name" value="TWO-COMPONENT HISTIDINE PROTEIN KINASE"/>
    <property type="match status" value="1"/>
</dbReference>
<dbReference type="Proteomes" id="UP000298714">
    <property type="component" value="Chromosome"/>
</dbReference>
<keyword evidence="3" id="KW-0808">Transferase</keyword>
<dbReference type="InterPro" id="IPR003594">
    <property type="entry name" value="HATPase_dom"/>
</dbReference>
<evidence type="ECO:0000313" key="8">
    <source>
        <dbReference type="Proteomes" id="UP000298714"/>
    </source>
</evidence>
<dbReference type="EC" id="2.7.13.3" evidence="2"/>
<evidence type="ECO:0000256" key="4">
    <source>
        <dbReference type="ARBA" id="ARBA00022777"/>
    </source>
</evidence>
<feature type="region of interest" description="Disordered" evidence="5">
    <location>
        <begin position="1"/>
        <end position="50"/>
    </location>
</feature>
<dbReference type="EMBL" id="CP039704">
    <property type="protein sequence ID" value="QCI80014.1"/>
    <property type="molecule type" value="Genomic_DNA"/>
</dbReference>
<protein>
    <recommendedName>
        <fullName evidence="2">histidine kinase</fullName>
        <ecNumber evidence="2">2.7.13.3</ecNumber>
    </recommendedName>
</protein>